<sequence>MLWNDKASFLHKAGKRNKKNVEDALFYKINKLVDIRSYFVDNVIQVGSIDASTRRSGFSYFDSEFHDKIPFISAFGNGYYKDRIHLKDQSEFNLLKPDQINEIQITQEDLQELYKFDGTSLASPMIAGSVSLLQTLTKSSIPLSAIQSLMSHTAKYATSKYWNWNTSELKWEEKNLDWMTSNHSKNWTGYGYLNFSRMLSIYKKYQTKVKQNISNTTGLFKLQNIVLDDYLNGKTVYQILDKYNTGISTDYKTFTASSRIYSIPQIIEFFEEKSEYHFGKEKSEYLFLAENMKKIFKDNNDRFMKNIFDLTADMTVRKLIYDREENDLREITNHKLKNSNSKDSSTEKIIYGSTSRNLETSTNLFMSFPQLEYMVIKIRKTDQIDKVNKEKLLNLLVEKYKDLLNNEFEIYCINELKAF</sequence>
<dbReference type="GO" id="GO:0004252">
    <property type="term" value="F:serine-type endopeptidase activity"/>
    <property type="evidence" value="ECO:0007669"/>
    <property type="project" value="InterPro"/>
</dbReference>
<reference evidence="5 6" key="1">
    <citation type="submission" date="2019-06" db="EMBL/GenBank/DDBJ databases">
        <title>Mycoplasma sp. 2F1A isolated from ostrich.</title>
        <authorList>
            <person name="Spergser J."/>
        </authorList>
    </citation>
    <scope>NUCLEOTIDE SEQUENCE [LARGE SCALE GENOMIC DNA]</scope>
    <source>
        <strain evidence="5 6">2F1A</strain>
    </source>
</reference>
<organism evidence="5 6">
    <name type="scientific">Mycoplasma nasistruthionis</name>
    <dbReference type="NCBI Taxonomy" id="353852"/>
    <lineage>
        <taxon>Bacteria</taxon>
        <taxon>Bacillati</taxon>
        <taxon>Mycoplasmatota</taxon>
        <taxon>Mollicutes</taxon>
        <taxon>Mycoplasmataceae</taxon>
        <taxon>Mycoplasma</taxon>
    </lineage>
</organism>
<evidence type="ECO:0000256" key="1">
    <source>
        <dbReference type="ARBA" id="ARBA00022670"/>
    </source>
</evidence>
<accession>A0A5B7XW98</accession>
<dbReference type="KEGG" id="mnh:FG904_02490"/>
<dbReference type="InterPro" id="IPR036852">
    <property type="entry name" value="Peptidase_S8/S53_dom_sf"/>
</dbReference>
<dbReference type="Pfam" id="PF00082">
    <property type="entry name" value="Peptidase_S8"/>
    <property type="match status" value="1"/>
</dbReference>
<dbReference type="PROSITE" id="PS00138">
    <property type="entry name" value="SUBTILASE_SER"/>
    <property type="match status" value="1"/>
</dbReference>
<dbReference type="SUPFAM" id="SSF52743">
    <property type="entry name" value="Subtilisin-like"/>
    <property type="match status" value="1"/>
</dbReference>
<feature type="domain" description="Peptidase S8/S53" evidence="4">
    <location>
        <begin position="41"/>
        <end position="163"/>
    </location>
</feature>
<dbReference type="Proteomes" id="UP000305457">
    <property type="component" value="Chromosome"/>
</dbReference>
<dbReference type="InterPro" id="IPR000209">
    <property type="entry name" value="Peptidase_S8/S53_dom"/>
</dbReference>
<name>A0A5B7XW98_9MOLU</name>
<dbReference type="EMBL" id="CP040825">
    <property type="protein sequence ID" value="QCZ36860.1"/>
    <property type="molecule type" value="Genomic_DNA"/>
</dbReference>
<keyword evidence="3" id="KW-0720">Serine protease</keyword>
<evidence type="ECO:0000313" key="5">
    <source>
        <dbReference type="EMBL" id="QCZ36860.1"/>
    </source>
</evidence>
<evidence type="ECO:0000256" key="2">
    <source>
        <dbReference type="ARBA" id="ARBA00022801"/>
    </source>
</evidence>
<dbReference type="InterPro" id="IPR023828">
    <property type="entry name" value="Peptidase_S8_Ser-AS"/>
</dbReference>
<evidence type="ECO:0000313" key="6">
    <source>
        <dbReference type="Proteomes" id="UP000305457"/>
    </source>
</evidence>
<protein>
    <submittedName>
        <fullName evidence="5">S8 family peptidase</fullName>
    </submittedName>
</protein>
<gene>
    <name evidence="5" type="ORF">FG904_02490</name>
</gene>
<keyword evidence="2" id="KW-0378">Hydrolase</keyword>
<proteinExistence type="predicted"/>
<evidence type="ECO:0000259" key="4">
    <source>
        <dbReference type="Pfam" id="PF00082"/>
    </source>
</evidence>
<dbReference type="GO" id="GO:0006508">
    <property type="term" value="P:proteolysis"/>
    <property type="evidence" value="ECO:0007669"/>
    <property type="project" value="UniProtKB-KW"/>
</dbReference>
<keyword evidence="1" id="KW-0645">Protease</keyword>
<evidence type="ECO:0000256" key="3">
    <source>
        <dbReference type="ARBA" id="ARBA00022825"/>
    </source>
</evidence>
<dbReference type="AlphaFoldDB" id="A0A5B7XW98"/>
<dbReference type="Gene3D" id="3.40.50.200">
    <property type="entry name" value="Peptidase S8/S53 domain"/>
    <property type="match status" value="1"/>
</dbReference>